<accession>A0ABD5LVK9</accession>
<name>A0ABD5LVK9_PROMI</name>
<proteinExistence type="predicted"/>
<gene>
    <name evidence="1" type="ORF">I3679_019725</name>
</gene>
<evidence type="ECO:0000313" key="1">
    <source>
        <dbReference type="EMBL" id="MEY2345217.1"/>
    </source>
</evidence>
<dbReference type="AlphaFoldDB" id="A0ABD5LVK9"/>
<comment type="caution">
    <text evidence="1">The sequence shown here is derived from an EMBL/GenBank/DDBJ whole genome shotgun (WGS) entry which is preliminary data.</text>
</comment>
<reference evidence="1" key="1">
    <citation type="submission" date="2021-05" db="EMBL/GenBank/DDBJ databases">
        <title>First report of NDM-5 and VEB-6 producing Proteus mirabilis isolated from blood of a sepsis patient in Kolkata, India.</title>
        <authorList>
            <person name="Halder G."/>
            <person name="Chaudhuri B."/>
            <person name="Dutta S."/>
        </authorList>
    </citation>
    <scope>NUCLEOTIDE SEQUENCE [LARGE SCALE GENOMIC DNA]</scope>
    <source>
        <strain evidence="1">7049</strain>
    </source>
</reference>
<organism evidence="1">
    <name type="scientific">Proteus mirabilis</name>
    <dbReference type="NCBI Taxonomy" id="584"/>
    <lineage>
        <taxon>Bacteria</taxon>
        <taxon>Pseudomonadati</taxon>
        <taxon>Pseudomonadota</taxon>
        <taxon>Gammaproteobacteria</taxon>
        <taxon>Enterobacterales</taxon>
        <taxon>Morganellaceae</taxon>
        <taxon>Proteus</taxon>
    </lineage>
</organism>
<sequence>MATAEQLKALLKSHAERDDQRFYSVALQVAAKEARQGHNKLASDIKNLVEKSQRSTNKLGLASSRTIPFAQQNQSELKGLLELTPHSVRLNELVLSDDIQERMEKVILEQRQKDKLSQFGLQPRRKLLLLVLLELVRQCLHLCWQQS</sequence>
<protein>
    <submittedName>
        <fullName evidence="1">Uncharacterized protein</fullName>
    </submittedName>
</protein>
<dbReference type="EMBL" id="JADQCH020000002">
    <property type="protein sequence ID" value="MEY2345217.1"/>
    <property type="molecule type" value="Genomic_DNA"/>
</dbReference>